<sequence>MTTLSWRRSPRLGLQCRRIRNAKSSLVGQRAFGTAAHREPRPSVRVIRPVIESLPIQPGRETIQKGPEARITPGKPRNQIVELARMQGAASPEHEAADAICLGFLLQFAVGAVKPRDHCQRRAGVVLERKAAPASSFGE</sequence>
<keyword evidence="2" id="KW-1185">Reference proteome</keyword>
<reference evidence="1 2" key="1">
    <citation type="submission" date="2019-01" db="EMBL/GenBank/DDBJ databases">
        <authorList>
            <person name="Chen W.-M."/>
        </authorList>
    </citation>
    <scope>NUCLEOTIDE SEQUENCE [LARGE SCALE GENOMIC DNA]</scope>
    <source>
        <strain evidence="1 2">TER-1</strain>
    </source>
</reference>
<comment type="caution">
    <text evidence="1">The sequence shown here is derived from an EMBL/GenBank/DDBJ whole genome shotgun (WGS) entry which is preliminary data.</text>
</comment>
<accession>A0A437P802</accession>
<dbReference type="AlphaFoldDB" id="A0A437P802"/>
<name>A0A437P802_9HYPH</name>
<evidence type="ECO:0000313" key="1">
    <source>
        <dbReference type="EMBL" id="RVU18402.1"/>
    </source>
</evidence>
<dbReference type="EMBL" id="SACP01000009">
    <property type="protein sequence ID" value="RVU18402.1"/>
    <property type="molecule type" value="Genomic_DNA"/>
</dbReference>
<protein>
    <submittedName>
        <fullName evidence="1">Uncharacterized protein</fullName>
    </submittedName>
</protein>
<dbReference type="RefSeq" id="WP_127728840.1">
    <property type="nucleotide sequence ID" value="NZ_SACP01000009.1"/>
</dbReference>
<proteinExistence type="predicted"/>
<evidence type="ECO:0000313" key="2">
    <source>
        <dbReference type="Proteomes" id="UP000286997"/>
    </source>
</evidence>
<dbReference type="Proteomes" id="UP000286997">
    <property type="component" value="Unassembled WGS sequence"/>
</dbReference>
<organism evidence="1 2">
    <name type="scientific">Methylobacterium oryzihabitans</name>
    <dbReference type="NCBI Taxonomy" id="2499852"/>
    <lineage>
        <taxon>Bacteria</taxon>
        <taxon>Pseudomonadati</taxon>
        <taxon>Pseudomonadota</taxon>
        <taxon>Alphaproteobacteria</taxon>
        <taxon>Hyphomicrobiales</taxon>
        <taxon>Methylobacteriaceae</taxon>
        <taxon>Methylobacterium</taxon>
    </lineage>
</organism>
<gene>
    <name evidence="1" type="ORF">EOE48_10930</name>
</gene>